<dbReference type="Proteomes" id="UP000297890">
    <property type="component" value="Unassembled WGS sequence"/>
</dbReference>
<name>A0A4Z0F8A6_9GAMM</name>
<dbReference type="OrthoDB" id="5493525at2"/>
<protein>
    <submittedName>
        <fullName evidence="1">Uncharacterized protein</fullName>
    </submittedName>
</protein>
<dbReference type="RefSeq" id="WP_135281777.1">
    <property type="nucleotide sequence ID" value="NZ_SRIO01000008.1"/>
</dbReference>
<comment type="caution">
    <text evidence="1">The sequence shown here is derived from an EMBL/GenBank/DDBJ whole genome shotgun (WGS) entry which is preliminary data.</text>
</comment>
<keyword evidence="2" id="KW-1185">Reference proteome</keyword>
<organism evidence="1 2">
    <name type="scientific">Candidatus Macondimonas diazotrophica</name>
    <dbReference type="NCBI Taxonomy" id="2305248"/>
    <lineage>
        <taxon>Bacteria</taxon>
        <taxon>Pseudomonadati</taxon>
        <taxon>Pseudomonadota</taxon>
        <taxon>Gammaproteobacteria</taxon>
        <taxon>Chromatiales</taxon>
        <taxon>Ectothiorhodospiraceae</taxon>
        <taxon>Candidatus Macondimonas</taxon>
    </lineage>
</organism>
<evidence type="ECO:0000313" key="1">
    <source>
        <dbReference type="EMBL" id="TFZ82531.1"/>
    </source>
</evidence>
<reference evidence="1 2" key="1">
    <citation type="journal article" date="2019" name="ISME J.">
        <title>Candidatus Macondimonas diazotrophica, a novel gammaproteobacterial genus dominating crude-oil-contaminated coastal sediments.</title>
        <authorList>
            <person name="Karthikeyan S."/>
            <person name="Konstantinidis K."/>
        </authorList>
    </citation>
    <scope>NUCLEOTIDE SEQUENCE [LARGE SCALE GENOMIC DNA]</scope>
    <source>
        <strain evidence="1 2">KTK01</strain>
    </source>
</reference>
<proteinExistence type="predicted"/>
<evidence type="ECO:0000313" key="2">
    <source>
        <dbReference type="Proteomes" id="UP000297890"/>
    </source>
</evidence>
<dbReference type="EMBL" id="SRIO01000008">
    <property type="protein sequence ID" value="TFZ82531.1"/>
    <property type="molecule type" value="Genomic_DNA"/>
</dbReference>
<sequence length="314" mass="34408">MIRILGWAAFLLLGYGLLYLLSTEYRPARHGALLCTDPAALPGGRWNSAYDGAWMGAQACLYDPARIGLDDIPAVTDPRTFDSGNRQLVYVNGANHQVDWTLPELHLLAQQTGAPVVAVYNATQGGRVPDAIHDARLGVESPPVATLTQSIVMRLGAGSEIHLKANSQGAIHLRNALEQARRIMAQRMTAVQLAGALRRVRVETAGGATSRWPDGPRYVHYVNLRDPVPRRVGVLSEAAHPGAGAVLATFSAYDEEPLEPKYRFVGPWSRWFVGVHGFGVYHRHRQPFDRLYAHSRGDGVQTVSLQDWLPQSGI</sequence>
<accession>A0A4Z0F8A6</accession>
<dbReference type="AlphaFoldDB" id="A0A4Z0F8A6"/>
<gene>
    <name evidence="1" type="ORF">E4680_07420</name>
</gene>